<proteinExistence type="predicted"/>
<keyword evidence="3" id="KW-1185">Reference proteome</keyword>
<evidence type="ECO:0000256" key="1">
    <source>
        <dbReference type="SAM" id="MobiDB-lite"/>
    </source>
</evidence>
<sequence>MSDFTVGRVRPVRDFNVRDALAEREEGVEARRNSHDHPLESGGGRQRPNRDIGVREADLSKGRPRPARDVIPVLEEARDIMKPIKDGRPRPPRGEARPRPARDLILERDEIEARDRGDVSSSVGHGPPRSRPHNN</sequence>
<feature type="compositionally biased region" description="Basic and acidic residues" evidence="1">
    <location>
        <begin position="75"/>
        <end position="118"/>
    </location>
</feature>
<comment type="caution">
    <text evidence="2">The sequence shown here is derived from an EMBL/GenBank/DDBJ whole genome shotgun (WGS) entry which is preliminary data.</text>
</comment>
<name>A0A8H5LT77_9AGAR</name>
<protein>
    <submittedName>
        <fullName evidence="2">Uncharacterized protein</fullName>
    </submittedName>
</protein>
<reference evidence="2 3" key="1">
    <citation type="journal article" date="2020" name="ISME J.">
        <title>Uncovering the hidden diversity of litter-decomposition mechanisms in mushroom-forming fungi.</title>
        <authorList>
            <person name="Floudas D."/>
            <person name="Bentzer J."/>
            <person name="Ahren D."/>
            <person name="Johansson T."/>
            <person name="Persson P."/>
            <person name="Tunlid A."/>
        </authorList>
    </citation>
    <scope>NUCLEOTIDE SEQUENCE [LARGE SCALE GENOMIC DNA]</scope>
    <source>
        <strain evidence="2 3">CBS 406.79</strain>
    </source>
</reference>
<accession>A0A8H5LT77</accession>
<gene>
    <name evidence="2" type="ORF">D9757_011058</name>
</gene>
<feature type="region of interest" description="Disordered" evidence="1">
    <location>
        <begin position="15"/>
        <end position="135"/>
    </location>
</feature>
<dbReference type="Proteomes" id="UP000518752">
    <property type="component" value="Unassembled WGS sequence"/>
</dbReference>
<organism evidence="2 3">
    <name type="scientific">Collybiopsis confluens</name>
    <dbReference type="NCBI Taxonomy" id="2823264"/>
    <lineage>
        <taxon>Eukaryota</taxon>
        <taxon>Fungi</taxon>
        <taxon>Dikarya</taxon>
        <taxon>Basidiomycota</taxon>
        <taxon>Agaricomycotina</taxon>
        <taxon>Agaricomycetes</taxon>
        <taxon>Agaricomycetidae</taxon>
        <taxon>Agaricales</taxon>
        <taxon>Marasmiineae</taxon>
        <taxon>Omphalotaceae</taxon>
        <taxon>Collybiopsis</taxon>
    </lineage>
</organism>
<dbReference type="AlphaFoldDB" id="A0A8H5LT77"/>
<evidence type="ECO:0000313" key="2">
    <source>
        <dbReference type="EMBL" id="KAF5369155.1"/>
    </source>
</evidence>
<feature type="compositionally biased region" description="Basic and acidic residues" evidence="1">
    <location>
        <begin position="15"/>
        <end position="39"/>
    </location>
</feature>
<dbReference type="EMBL" id="JAACJN010000130">
    <property type="protein sequence ID" value="KAF5369155.1"/>
    <property type="molecule type" value="Genomic_DNA"/>
</dbReference>
<evidence type="ECO:0000313" key="3">
    <source>
        <dbReference type="Proteomes" id="UP000518752"/>
    </source>
</evidence>
<feature type="compositionally biased region" description="Basic and acidic residues" evidence="1">
    <location>
        <begin position="48"/>
        <end position="61"/>
    </location>
</feature>